<gene>
    <name evidence="8" type="ORF">EV668_0928</name>
</gene>
<evidence type="ECO:0000256" key="4">
    <source>
        <dbReference type="ARBA" id="ARBA00022909"/>
    </source>
</evidence>
<comment type="catalytic activity">
    <reaction evidence="1 6">
        <text>7,8-dihydroneopterin = 6-hydroxymethyl-7,8-dihydropterin + glycolaldehyde</text>
        <dbReference type="Rhea" id="RHEA:10540"/>
        <dbReference type="ChEBI" id="CHEBI:17001"/>
        <dbReference type="ChEBI" id="CHEBI:17071"/>
        <dbReference type="ChEBI" id="CHEBI:44841"/>
        <dbReference type="EC" id="4.1.2.25"/>
    </reaction>
</comment>
<evidence type="ECO:0000313" key="9">
    <source>
        <dbReference type="Proteomes" id="UP000295122"/>
    </source>
</evidence>
<dbReference type="NCBIfam" id="TIGR00526">
    <property type="entry name" value="folB_dom"/>
    <property type="match status" value="1"/>
</dbReference>
<organism evidence="8 9">
    <name type="scientific">Enterovirga rhinocerotis</name>
    <dbReference type="NCBI Taxonomy" id="1339210"/>
    <lineage>
        <taxon>Bacteria</taxon>
        <taxon>Pseudomonadati</taxon>
        <taxon>Pseudomonadota</taxon>
        <taxon>Alphaproteobacteria</taxon>
        <taxon>Hyphomicrobiales</taxon>
        <taxon>Methylobacteriaceae</taxon>
        <taxon>Enterovirga</taxon>
    </lineage>
</organism>
<dbReference type="OrthoDB" id="9808041at2"/>
<dbReference type="GO" id="GO:0046654">
    <property type="term" value="P:tetrahydrofolate biosynthetic process"/>
    <property type="evidence" value="ECO:0007669"/>
    <property type="project" value="UniProtKB-UniRule"/>
</dbReference>
<reference evidence="8 9" key="1">
    <citation type="submission" date="2019-03" db="EMBL/GenBank/DDBJ databases">
        <title>Genomic Encyclopedia of Type Strains, Phase IV (KMG-IV): sequencing the most valuable type-strain genomes for metagenomic binning, comparative biology and taxonomic classification.</title>
        <authorList>
            <person name="Goeker M."/>
        </authorList>
    </citation>
    <scope>NUCLEOTIDE SEQUENCE [LARGE SCALE GENOMIC DNA]</scope>
    <source>
        <strain evidence="8 9">DSM 25903</strain>
    </source>
</reference>
<accession>A0A4R7C6B9</accession>
<dbReference type="Proteomes" id="UP000295122">
    <property type="component" value="Unassembled WGS sequence"/>
</dbReference>
<proteinExistence type="inferred from homology"/>
<dbReference type="AlphaFoldDB" id="A0A4R7C6B9"/>
<dbReference type="CDD" id="cd00534">
    <property type="entry name" value="DHNA_DHNTPE"/>
    <property type="match status" value="1"/>
</dbReference>
<keyword evidence="4 6" id="KW-0289">Folate biosynthesis</keyword>
<dbReference type="InterPro" id="IPR006156">
    <property type="entry name" value="Dihydroneopterin_aldolase"/>
</dbReference>
<dbReference type="GO" id="GO:0005737">
    <property type="term" value="C:cytoplasm"/>
    <property type="evidence" value="ECO:0007669"/>
    <property type="project" value="TreeGrafter"/>
</dbReference>
<dbReference type="PANTHER" id="PTHR42844">
    <property type="entry name" value="DIHYDRONEOPTERIN ALDOLASE 1-RELATED"/>
    <property type="match status" value="1"/>
</dbReference>
<sequence>MSDRIIVDRIAVFAHHGVLPEEQKTGQRFYVSLDCELDLRDAASRDDIGASVNYAELAGRAAAIAGSRRFFLIEALAQAIAEDALAAFARIEAITVRVDKPSAPVPHLLEGIAVVITRRRG</sequence>
<evidence type="ECO:0000256" key="1">
    <source>
        <dbReference type="ARBA" id="ARBA00001353"/>
    </source>
</evidence>
<dbReference type="RefSeq" id="WP_133768643.1">
    <property type="nucleotide sequence ID" value="NZ_SNZR01000011.1"/>
</dbReference>
<comment type="function">
    <text evidence="6">Catalyzes the conversion of 7,8-dihydroneopterin to 6-hydroxymethyl-7,8-dihydropterin.</text>
</comment>
<dbReference type="NCBIfam" id="TIGR00525">
    <property type="entry name" value="folB"/>
    <property type="match status" value="1"/>
</dbReference>
<evidence type="ECO:0000256" key="2">
    <source>
        <dbReference type="ARBA" id="ARBA00005013"/>
    </source>
</evidence>
<keyword evidence="9" id="KW-1185">Reference proteome</keyword>
<dbReference type="InterPro" id="IPR043133">
    <property type="entry name" value="GTP-CH-I_C/QueF"/>
</dbReference>
<evidence type="ECO:0000259" key="7">
    <source>
        <dbReference type="SMART" id="SM00905"/>
    </source>
</evidence>
<dbReference type="GO" id="GO:0046656">
    <property type="term" value="P:folic acid biosynthetic process"/>
    <property type="evidence" value="ECO:0007669"/>
    <property type="project" value="UniProtKB-UniRule"/>
</dbReference>
<evidence type="ECO:0000256" key="6">
    <source>
        <dbReference type="RuleBase" id="RU362079"/>
    </source>
</evidence>
<dbReference type="InterPro" id="IPR006157">
    <property type="entry name" value="FolB_dom"/>
</dbReference>
<dbReference type="EC" id="4.1.2.25" evidence="6"/>
<dbReference type="SMART" id="SM00905">
    <property type="entry name" value="FolB"/>
    <property type="match status" value="1"/>
</dbReference>
<feature type="domain" description="Dihydroneopterin aldolase/epimerase" evidence="7">
    <location>
        <begin position="5"/>
        <end position="118"/>
    </location>
</feature>
<comment type="pathway">
    <text evidence="2 6">Cofactor biosynthesis; tetrahydrofolate biosynthesis; 2-amino-4-hydroxy-6-hydroxymethyl-7,8-dihydropteridine diphosphate from 7,8-dihydroneopterin triphosphate: step 3/4.</text>
</comment>
<dbReference type="Pfam" id="PF02152">
    <property type="entry name" value="FolB"/>
    <property type="match status" value="1"/>
</dbReference>
<dbReference type="GO" id="GO:0004150">
    <property type="term" value="F:dihydroneopterin aldolase activity"/>
    <property type="evidence" value="ECO:0007669"/>
    <property type="project" value="UniProtKB-UniRule"/>
</dbReference>
<keyword evidence="5 6" id="KW-0456">Lyase</keyword>
<evidence type="ECO:0000256" key="3">
    <source>
        <dbReference type="ARBA" id="ARBA00005708"/>
    </source>
</evidence>
<evidence type="ECO:0000256" key="5">
    <source>
        <dbReference type="ARBA" id="ARBA00023239"/>
    </source>
</evidence>
<comment type="caution">
    <text evidence="8">The sequence shown here is derived from an EMBL/GenBank/DDBJ whole genome shotgun (WGS) entry which is preliminary data.</text>
</comment>
<dbReference type="SUPFAM" id="SSF55620">
    <property type="entry name" value="Tetrahydrobiopterin biosynthesis enzymes-like"/>
    <property type="match status" value="1"/>
</dbReference>
<evidence type="ECO:0000313" key="8">
    <source>
        <dbReference type="EMBL" id="TDR93663.1"/>
    </source>
</evidence>
<dbReference type="EMBL" id="SNZR01000011">
    <property type="protein sequence ID" value="TDR93663.1"/>
    <property type="molecule type" value="Genomic_DNA"/>
</dbReference>
<dbReference type="PANTHER" id="PTHR42844:SF1">
    <property type="entry name" value="DIHYDRONEOPTERIN ALDOLASE 1-RELATED"/>
    <property type="match status" value="1"/>
</dbReference>
<protein>
    <recommendedName>
        <fullName evidence="6">7,8-dihydroneopterin aldolase</fullName>
        <ecNumber evidence="6">4.1.2.25</ecNumber>
    </recommendedName>
</protein>
<dbReference type="UniPathway" id="UPA00077">
    <property type="reaction ID" value="UER00154"/>
</dbReference>
<comment type="similarity">
    <text evidence="3 6">Belongs to the DHNA family.</text>
</comment>
<name>A0A4R7C6B9_9HYPH</name>
<dbReference type="Gene3D" id="3.30.1130.10">
    <property type="match status" value="1"/>
</dbReference>